<dbReference type="GO" id="GO:0032040">
    <property type="term" value="C:small-subunit processome"/>
    <property type="evidence" value="ECO:0007669"/>
    <property type="project" value="InterPro"/>
</dbReference>
<evidence type="ECO:0000256" key="5">
    <source>
        <dbReference type="ARBA" id="ARBA00022737"/>
    </source>
</evidence>
<evidence type="ECO:0000256" key="8">
    <source>
        <dbReference type="PROSITE-ProRule" id="PRU00221"/>
    </source>
</evidence>
<dbReference type="InterPro" id="IPR001680">
    <property type="entry name" value="WD40_rpt"/>
</dbReference>
<proteinExistence type="predicted"/>
<dbReference type="GO" id="GO:2000234">
    <property type="term" value="P:positive regulation of rRNA processing"/>
    <property type="evidence" value="ECO:0007669"/>
    <property type="project" value="TreeGrafter"/>
</dbReference>
<dbReference type="GO" id="GO:0045943">
    <property type="term" value="P:positive regulation of transcription by RNA polymerase I"/>
    <property type="evidence" value="ECO:0007669"/>
    <property type="project" value="InterPro"/>
</dbReference>
<evidence type="ECO:0000256" key="2">
    <source>
        <dbReference type="ARBA" id="ARBA00022517"/>
    </source>
</evidence>
<evidence type="ECO:0000313" key="9">
    <source>
        <dbReference type="EMBL" id="KAF2501823.1"/>
    </source>
</evidence>
<dbReference type="InterPro" id="IPR015943">
    <property type="entry name" value="WD40/YVTN_repeat-like_dom_sf"/>
</dbReference>
<dbReference type="PANTHER" id="PTHR44215">
    <property type="entry name" value="WD REPEAT-CONTAINING PROTEIN 75"/>
    <property type="match status" value="1"/>
</dbReference>
<dbReference type="InterPro" id="IPR011047">
    <property type="entry name" value="Quinoprotein_ADH-like_sf"/>
</dbReference>
<accession>A0A6A6RDL1</accession>
<keyword evidence="10" id="KW-1185">Reference proteome</keyword>
<dbReference type="AlphaFoldDB" id="A0A6A6RDL1"/>
<keyword evidence="5" id="KW-0677">Repeat</keyword>
<dbReference type="GO" id="GO:0003723">
    <property type="term" value="F:RNA binding"/>
    <property type="evidence" value="ECO:0007669"/>
    <property type="project" value="InterPro"/>
</dbReference>
<dbReference type="Gene3D" id="2.130.10.10">
    <property type="entry name" value="YVTN repeat-like/Quinoprotein amine dehydrogenase"/>
    <property type="match status" value="3"/>
</dbReference>
<dbReference type="SMART" id="SM00320">
    <property type="entry name" value="WD40"/>
    <property type="match status" value="3"/>
</dbReference>
<organism evidence="9 10">
    <name type="scientific">Lophium mytilinum</name>
    <dbReference type="NCBI Taxonomy" id="390894"/>
    <lineage>
        <taxon>Eukaryota</taxon>
        <taxon>Fungi</taxon>
        <taxon>Dikarya</taxon>
        <taxon>Ascomycota</taxon>
        <taxon>Pezizomycotina</taxon>
        <taxon>Dothideomycetes</taxon>
        <taxon>Pleosporomycetidae</taxon>
        <taxon>Mytilinidiales</taxon>
        <taxon>Mytilinidiaceae</taxon>
        <taxon>Lophium</taxon>
    </lineage>
</organism>
<keyword evidence="4 8" id="KW-0853">WD repeat</keyword>
<name>A0A6A6RDL1_9PEZI</name>
<evidence type="ECO:0000256" key="3">
    <source>
        <dbReference type="ARBA" id="ARBA00022552"/>
    </source>
</evidence>
<dbReference type="Proteomes" id="UP000799750">
    <property type="component" value="Unassembled WGS sequence"/>
</dbReference>
<keyword evidence="7" id="KW-0539">Nucleus</keyword>
<keyword evidence="6" id="KW-0804">Transcription</keyword>
<evidence type="ECO:0000256" key="6">
    <source>
        <dbReference type="ARBA" id="ARBA00023163"/>
    </source>
</evidence>
<feature type="repeat" description="WD" evidence="8">
    <location>
        <begin position="306"/>
        <end position="347"/>
    </location>
</feature>
<keyword evidence="3" id="KW-0698">rRNA processing</keyword>
<dbReference type="CDD" id="cd23952">
    <property type="entry name" value="Utp17_CTD"/>
    <property type="match status" value="1"/>
</dbReference>
<dbReference type="SUPFAM" id="SSF50998">
    <property type="entry name" value="Quinoprotein alcohol dehydrogenase-like"/>
    <property type="match status" value="1"/>
</dbReference>
<reference evidence="9" key="1">
    <citation type="journal article" date="2020" name="Stud. Mycol.">
        <title>101 Dothideomycetes genomes: a test case for predicting lifestyles and emergence of pathogens.</title>
        <authorList>
            <person name="Haridas S."/>
            <person name="Albert R."/>
            <person name="Binder M."/>
            <person name="Bloem J."/>
            <person name="Labutti K."/>
            <person name="Salamov A."/>
            <person name="Andreopoulos B."/>
            <person name="Baker S."/>
            <person name="Barry K."/>
            <person name="Bills G."/>
            <person name="Bluhm B."/>
            <person name="Cannon C."/>
            <person name="Castanera R."/>
            <person name="Culley D."/>
            <person name="Daum C."/>
            <person name="Ezra D."/>
            <person name="Gonzalez J."/>
            <person name="Henrissat B."/>
            <person name="Kuo A."/>
            <person name="Liang C."/>
            <person name="Lipzen A."/>
            <person name="Lutzoni F."/>
            <person name="Magnuson J."/>
            <person name="Mondo S."/>
            <person name="Nolan M."/>
            <person name="Ohm R."/>
            <person name="Pangilinan J."/>
            <person name="Park H.-J."/>
            <person name="Ramirez L."/>
            <person name="Alfaro M."/>
            <person name="Sun H."/>
            <person name="Tritt A."/>
            <person name="Yoshinaga Y."/>
            <person name="Zwiers L.-H."/>
            <person name="Turgeon B."/>
            <person name="Goodwin S."/>
            <person name="Spatafora J."/>
            <person name="Crous P."/>
            <person name="Grigoriev I."/>
        </authorList>
    </citation>
    <scope>NUCLEOTIDE SEQUENCE</scope>
    <source>
        <strain evidence="9">CBS 269.34</strain>
    </source>
</reference>
<comment type="subcellular location">
    <subcellularLocation>
        <location evidence="1">Nucleus</location>
        <location evidence="1">Nucleolus</location>
    </subcellularLocation>
</comment>
<dbReference type="EMBL" id="MU004182">
    <property type="protein sequence ID" value="KAF2501823.1"/>
    <property type="molecule type" value="Genomic_DNA"/>
</dbReference>
<dbReference type="PANTHER" id="PTHR44215:SF1">
    <property type="entry name" value="WD REPEAT-CONTAINING PROTEIN 75"/>
    <property type="match status" value="1"/>
</dbReference>
<dbReference type="GO" id="GO:0006364">
    <property type="term" value="P:rRNA processing"/>
    <property type="evidence" value="ECO:0007669"/>
    <property type="project" value="UniProtKB-KW"/>
</dbReference>
<evidence type="ECO:0000313" key="10">
    <source>
        <dbReference type="Proteomes" id="UP000799750"/>
    </source>
</evidence>
<protein>
    <submittedName>
        <fullName evidence="9">WD40 repeat-like protein</fullName>
    </submittedName>
</protein>
<evidence type="ECO:0000256" key="4">
    <source>
        <dbReference type="ARBA" id="ARBA00022574"/>
    </source>
</evidence>
<dbReference type="PROSITE" id="PS50294">
    <property type="entry name" value="WD_REPEATS_REGION"/>
    <property type="match status" value="1"/>
</dbReference>
<keyword evidence="2" id="KW-0690">Ribosome biogenesis</keyword>
<sequence length="951" mass="105347">MNGAVETTAVVPVVKKKEKKGKRKDKKVKSTKVEVPWSISEAVGGWFLPHDSVFSPDEKFLVLATRSYLHIYSTQTSLLVRSLRVIRSEITSYAISESKPTQVYAATATGLITTWDLDTGKWLGRWDIKSEIRGIAAVLPAKGSQDIIFTQEAGNRHVINAQTLRTGAQASENELKQILRTDEPIRSFQVLSAGAIIVVALQNSMMIGKALPLSTTDLKELEYVWRTFKIQQAVTSFHARLNIQTGPIADPQKALSGMNLESLDLAIGCVDGAILLYDDIVRKLKKIEKKSEKKNEKPENIVPRRLHWHREGVASLKWSVDGNYLISGGKETVLVIWQLSTGKKEHLPHLTSEIESVVVSPSGTSYGVRLADNSLIVLSTTELKPKTSIAGIQSRRVLHQAQEQSQTGSLPFTLQNSSNPVAAYEKVPMAVNPLNPNQILLPIPSSQPRSEMNDQRLPAPYLQTFDISTARHVSRQALTRNNATNFNLGPNRLKLREPDVKLMQLSHDGKWLATVEDWAPPPSDIEHIGENDTDAAQEQSSRREIYLKFWLWNHRTGVWALEARIDTPHRFLDDMATCQIFDLVSHPTEVGFATIGEDSFVRVWKPKIRRRDGAVVRSATFDALYTWSNSYSVELESSVQPPETKKRQLSPSLPLAACLAYSADGSALAATQDWGFNTAPGLVHLINTKTGLLHRSLPNLYIQKLAALAFVGQHLVVVSESVTVWDLVDDELSYSHSIELSQSHQNSLIHLAVNAQDGTFAVAFPTLEFDELPLKKSDISAPKIRKASSTIIIFDPSKPKPLHNLSLPDVVMALLPTLNGSGYITLDSAAELRIINPKASASIPLIGPIARPDQSLATAGDMEEEVEEMEVDDEEREIIVPSAGKDNEVTDDEIEDTENDKPVVRPEHLAQIFDVGPSFAGQSMKELFNSVVGLYARKLRARWEQDVTVGI</sequence>
<dbReference type="OrthoDB" id="4096at2759"/>
<dbReference type="Pfam" id="PF23869">
    <property type="entry name" value="Beta-prop_WDR75_1st"/>
    <property type="match status" value="1"/>
</dbReference>
<gene>
    <name evidence="9" type="ORF">BU16DRAFT_450824</name>
</gene>
<evidence type="ECO:0000256" key="7">
    <source>
        <dbReference type="ARBA" id="ARBA00023242"/>
    </source>
</evidence>
<dbReference type="InterPro" id="IPR053826">
    <property type="entry name" value="WDR75"/>
</dbReference>
<evidence type="ECO:0000256" key="1">
    <source>
        <dbReference type="ARBA" id="ARBA00004604"/>
    </source>
</evidence>
<dbReference type="PROSITE" id="PS50082">
    <property type="entry name" value="WD_REPEATS_2"/>
    <property type="match status" value="1"/>
</dbReference>